<evidence type="ECO:0000256" key="14">
    <source>
        <dbReference type="SAM" id="MobiDB-lite"/>
    </source>
</evidence>
<dbReference type="InterPro" id="IPR019475">
    <property type="entry name" value="DNA_primase_DnaB-bd"/>
</dbReference>
<dbReference type="EC" id="2.7.7.101" evidence="12"/>
<dbReference type="InterPro" id="IPR002694">
    <property type="entry name" value="Znf_CHC2"/>
</dbReference>
<evidence type="ECO:0000313" key="16">
    <source>
        <dbReference type="EMBL" id="MDE1463229.1"/>
    </source>
</evidence>
<dbReference type="Gene3D" id="1.10.860.10">
    <property type="entry name" value="DNAb Helicase, Chain A"/>
    <property type="match status" value="1"/>
</dbReference>
<dbReference type="EMBL" id="JAPMOU010000018">
    <property type="protein sequence ID" value="MDE1463229.1"/>
    <property type="molecule type" value="Genomic_DNA"/>
</dbReference>
<keyword evidence="4 12" id="KW-0548">Nucleotidyltransferase</keyword>
<evidence type="ECO:0000256" key="4">
    <source>
        <dbReference type="ARBA" id="ARBA00022695"/>
    </source>
</evidence>
<feature type="domain" description="Toprim" evidence="15">
    <location>
        <begin position="257"/>
        <end position="339"/>
    </location>
</feature>
<dbReference type="RefSeq" id="WP_274689570.1">
    <property type="nucleotide sequence ID" value="NZ_JAPMOU010000018.1"/>
</dbReference>
<comment type="catalytic activity">
    <reaction evidence="12">
        <text>ssDNA + n NTP = ssDNA/pppN(pN)n-1 hybrid + (n-1) diphosphate.</text>
        <dbReference type="EC" id="2.7.7.101"/>
    </reaction>
</comment>
<evidence type="ECO:0000256" key="9">
    <source>
        <dbReference type="ARBA" id="ARBA00022842"/>
    </source>
</evidence>
<keyword evidence="9" id="KW-0460">Magnesium</keyword>
<protein>
    <recommendedName>
        <fullName evidence="12 13">DNA primase</fullName>
        <ecNumber evidence="12">2.7.7.101</ecNumber>
    </recommendedName>
</protein>
<comment type="caution">
    <text evidence="16">The sequence shown here is derived from an EMBL/GenBank/DDBJ whole genome shotgun (WGS) entry which is preliminary data.</text>
</comment>
<keyword evidence="11 12" id="KW-0804">Transcription</keyword>
<keyword evidence="8 12" id="KW-0862">Zinc</keyword>
<dbReference type="InterPro" id="IPR037068">
    <property type="entry name" value="DNA_primase_core_N_sf"/>
</dbReference>
<dbReference type="Pfam" id="PF13155">
    <property type="entry name" value="Toprim_2"/>
    <property type="match status" value="1"/>
</dbReference>
<dbReference type="InterPro" id="IPR006295">
    <property type="entry name" value="DNA_primase_DnaG"/>
</dbReference>
<evidence type="ECO:0000259" key="15">
    <source>
        <dbReference type="PROSITE" id="PS50880"/>
    </source>
</evidence>
<comment type="function">
    <text evidence="12 13">RNA polymerase that catalyzes the synthesis of short RNA molecules used as primers for DNA polymerase during DNA replication.</text>
</comment>
<dbReference type="SMART" id="SM00493">
    <property type="entry name" value="TOPRIM"/>
    <property type="match status" value="1"/>
</dbReference>
<feature type="zinc finger region" description="CHC2-type" evidence="12">
    <location>
        <begin position="40"/>
        <end position="64"/>
    </location>
</feature>
<dbReference type="PROSITE" id="PS50880">
    <property type="entry name" value="TOPRIM"/>
    <property type="match status" value="1"/>
</dbReference>
<keyword evidence="3 12" id="KW-0808">Transferase</keyword>
<dbReference type="SUPFAM" id="SSF117023">
    <property type="entry name" value="DNA primase DnaG, C-terminal domain"/>
    <property type="match status" value="1"/>
</dbReference>
<evidence type="ECO:0000256" key="12">
    <source>
        <dbReference type="HAMAP-Rule" id="MF_00974"/>
    </source>
</evidence>
<keyword evidence="1 12" id="KW-0240">DNA-directed RNA polymerase</keyword>
<dbReference type="HAMAP" id="MF_00974">
    <property type="entry name" value="DNA_primase_DnaG"/>
    <property type="match status" value="1"/>
</dbReference>
<dbReference type="Pfam" id="PF10410">
    <property type="entry name" value="DnaB_bind"/>
    <property type="match status" value="1"/>
</dbReference>
<dbReference type="InterPro" id="IPR034151">
    <property type="entry name" value="TOPRIM_DnaG_bac"/>
</dbReference>
<evidence type="ECO:0000256" key="7">
    <source>
        <dbReference type="ARBA" id="ARBA00022771"/>
    </source>
</evidence>
<dbReference type="Gene3D" id="3.40.1360.10">
    <property type="match status" value="1"/>
</dbReference>
<keyword evidence="6 12" id="KW-0479">Metal-binding</keyword>
<dbReference type="PIRSF" id="PIRSF002811">
    <property type="entry name" value="DnaG"/>
    <property type="match status" value="1"/>
</dbReference>
<accession>A0ABT5UDQ5</accession>
<dbReference type="InterPro" id="IPR006171">
    <property type="entry name" value="TOPRIM_dom"/>
</dbReference>
<dbReference type="InterPro" id="IPR030846">
    <property type="entry name" value="DnaG_bac"/>
</dbReference>
<organism evidence="16 17">
    <name type="scientific">Spartinivicinus poritis</name>
    <dbReference type="NCBI Taxonomy" id="2994640"/>
    <lineage>
        <taxon>Bacteria</taxon>
        <taxon>Pseudomonadati</taxon>
        <taxon>Pseudomonadota</taxon>
        <taxon>Gammaproteobacteria</taxon>
        <taxon>Oceanospirillales</taxon>
        <taxon>Zooshikellaceae</taxon>
        <taxon>Spartinivicinus</taxon>
    </lineage>
</organism>
<evidence type="ECO:0000256" key="11">
    <source>
        <dbReference type="ARBA" id="ARBA00023163"/>
    </source>
</evidence>
<comment type="cofactor">
    <cofactor evidence="12 13">
        <name>Zn(2+)</name>
        <dbReference type="ChEBI" id="CHEBI:29105"/>
    </cofactor>
    <text evidence="12 13">Binds 1 zinc ion per monomer.</text>
</comment>
<dbReference type="SMART" id="SM00400">
    <property type="entry name" value="ZnF_CHCC"/>
    <property type="match status" value="1"/>
</dbReference>
<reference evidence="16 17" key="1">
    <citation type="submission" date="2022-11" db="EMBL/GenBank/DDBJ databases">
        <title>Spartinivicinus poritis sp. nov., isolated from scleractinian coral Porites lutea.</title>
        <authorList>
            <person name="Zhang G."/>
            <person name="Cai L."/>
            <person name="Wei Q."/>
        </authorList>
    </citation>
    <scope>NUCLEOTIDE SEQUENCE [LARGE SCALE GENOMIC DNA]</scope>
    <source>
        <strain evidence="16 17">A2-2</strain>
    </source>
</reference>
<keyword evidence="10 12" id="KW-0238">DNA-binding</keyword>
<dbReference type="InterPro" id="IPR050219">
    <property type="entry name" value="DnaG_primase"/>
</dbReference>
<dbReference type="PANTHER" id="PTHR30313">
    <property type="entry name" value="DNA PRIMASE"/>
    <property type="match status" value="1"/>
</dbReference>
<dbReference type="PANTHER" id="PTHR30313:SF2">
    <property type="entry name" value="DNA PRIMASE"/>
    <property type="match status" value="1"/>
</dbReference>
<evidence type="ECO:0000256" key="3">
    <source>
        <dbReference type="ARBA" id="ARBA00022679"/>
    </source>
</evidence>
<keyword evidence="5 12" id="KW-0235">DNA replication</keyword>
<proteinExistence type="inferred from homology"/>
<dbReference type="Gene3D" id="3.90.580.10">
    <property type="entry name" value="Zinc finger, CHC2-type domain"/>
    <property type="match status" value="1"/>
</dbReference>
<gene>
    <name evidence="12 16" type="primary">dnaG</name>
    <name evidence="16" type="ORF">ORQ98_14785</name>
</gene>
<dbReference type="InterPro" id="IPR036977">
    <property type="entry name" value="DNA_primase_Znf_CHC2"/>
</dbReference>
<comment type="domain">
    <text evidence="12">Contains an N-terminal zinc-binding domain, a central core domain that contains the primase activity, and a C-terminal DnaB-binding domain.</text>
</comment>
<dbReference type="SUPFAM" id="SSF57783">
    <property type="entry name" value="Zinc beta-ribbon"/>
    <property type="match status" value="1"/>
</dbReference>
<dbReference type="Pfam" id="PF01807">
    <property type="entry name" value="Zn_ribbon_DnaG"/>
    <property type="match status" value="1"/>
</dbReference>
<evidence type="ECO:0000256" key="5">
    <source>
        <dbReference type="ARBA" id="ARBA00022705"/>
    </source>
</evidence>
<dbReference type="InterPro" id="IPR013264">
    <property type="entry name" value="DNAG_N"/>
</dbReference>
<dbReference type="NCBIfam" id="TIGR01391">
    <property type="entry name" value="dnaG"/>
    <property type="match status" value="1"/>
</dbReference>
<evidence type="ECO:0000256" key="1">
    <source>
        <dbReference type="ARBA" id="ARBA00022478"/>
    </source>
</evidence>
<dbReference type="Gene3D" id="1.20.50.20">
    <property type="entry name" value="DnaG, RNA polymerase domain, helical bundle"/>
    <property type="match status" value="1"/>
</dbReference>
<evidence type="ECO:0000313" key="17">
    <source>
        <dbReference type="Proteomes" id="UP001528823"/>
    </source>
</evidence>
<evidence type="ECO:0000256" key="13">
    <source>
        <dbReference type="PIRNR" id="PIRNR002811"/>
    </source>
</evidence>
<comment type="subunit">
    <text evidence="12">Monomer. Interacts with DnaB.</text>
</comment>
<feature type="compositionally biased region" description="Polar residues" evidence="14">
    <location>
        <begin position="420"/>
        <end position="458"/>
    </location>
</feature>
<keyword evidence="17" id="KW-1185">Reference proteome</keyword>
<comment type="similarity">
    <text evidence="12 13">Belongs to the DnaG primase family.</text>
</comment>
<evidence type="ECO:0000256" key="10">
    <source>
        <dbReference type="ARBA" id="ARBA00023125"/>
    </source>
</evidence>
<keyword evidence="2 12" id="KW-0639">Primosome</keyword>
<dbReference type="SUPFAM" id="SSF56731">
    <property type="entry name" value="DNA primase core"/>
    <property type="match status" value="1"/>
</dbReference>
<dbReference type="Proteomes" id="UP001528823">
    <property type="component" value="Unassembled WGS sequence"/>
</dbReference>
<evidence type="ECO:0000256" key="2">
    <source>
        <dbReference type="ARBA" id="ARBA00022515"/>
    </source>
</evidence>
<feature type="region of interest" description="Disordered" evidence="14">
    <location>
        <begin position="418"/>
        <end position="458"/>
    </location>
</feature>
<dbReference type="Pfam" id="PF08275">
    <property type="entry name" value="DNAG_N"/>
    <property type="match status" value="1"/>
</dbReference>
<evidence type="ECO:0000256" key="6">
    <source>
        <dbReference type="ARBA" id="ARBA00022723"/>
    </source>
</evidence>
<evidence type="ECO:0000256" key="8">
    <source>
        <dbReference type="ARBA" id="ARBA00022833"/>
    </source>
</evidence>
<dbReference type="InterPro" id="IPR016136">
    <property type="entry name" value="DNA_helicase_N/primase_C"/>
</dbReference>
<sequence length="607" mass="68094">MAGLIPRTFLDDLLARIDIVDVIASRIELKKTGKNYTALCPFHHEKTPSFSVNSSKQFYYCFGCGATGNALKFISEFEHLDFVDAVETLARSLGLDVPREQQHYQQPDHQAYYQLLNNAAEYYQQQLTKHSQAKLATDYLKSRGVTHAISQQYGLGFAPAGWNNLINALSSQQSNLTKLEEVGLVIHQTEKQSYYDRFRNRLMFPIRDQRGRVIAFGGRVFTDEKPKYLNSPETPVFQKSKELYGLYEAKQQNRQLSNLIVVEGYMDVIALAQHGITHAVATLGTSVTSDHVRKLFKQSNEIIFCFDGDEAGKKAAWRALENSFSSMEDGYSAKFLFLPQGEDPDSVIRSEGPKQFQQRLDNQSLTLTEYFFQQLEAQVNLHSLEGRAKLSKLASPYLSNLKPSTFKQLIENRLAELTGITPSNPNPSALSSQHSTPITTSKPTEQIASYSQPQSTQTVRSPAETALLLLFIEPNLVSQVNLDNFQGGVADQTTQLLIDAMHYFKKSLLSNSLPQDSIGEFIGHYYGTSAGNQLKEILNNSAPETTKQTNQLFIDSIKRVQTKLSTATSKQQLNELASKATTLNDETSKADYLKAFAQLRQQKSNND</sequence>
<dbReference type="CDD" id="cd03364">
    <property type="entry name" value="TOPRIM_DnaG_primases"/>
    <property type="match status" value="1"/>
</dbReference>
<keyword evidence="7 12" id="KW-0863">Zinc-finger</keyword>
<name>A0ABT5UDQ5_9GAMM</name>
<dbReference type="Gene3D" id="3.90.980.10">
    <property type="entry name" value="DNA primase, catalytic core, N-terminal domain"/>
    <property type="match status" value="1"/>
</dbReference>